<dbReference type="InterPro" id="IPR002156">
    <property type="entry name" value="RNaseH_domain"/>
</dbReference>
<feature type="domain" description="RNase H type-1" evidence="1">
    <location>
        <begin position="2"/>
        <end position="77"/>
    </location>
</feature>
<name>A0A7J9HXJ6_9ROSI</name>
<dbReference type="GO" id="GO:0003676">
    <property type="term" value="F:nucleic acid binding"/>
    <property type="evidence" value="ECO:0007669"/>
    <property type="project" value="InterPro"/>
</dbReference>
<protein>
    <recommendedName>
        <fullName evidence="1">RNase H type-1 domain-containing protein</fullName>
    </recommendedName>
</protein>
<dbReference type="Pfam" id="PF13456">
    <property type="entry name" value="RVT_3"/>
    <property type="match status" value="1"/>
</dbReference>
<keyword evidence="3" id="KW-1185">Reference proteome</keyword>
<dbReference type="Gene3D" id="3.30.420.10">
    <property type="entry name" value="Ribonuclease H-like superfamily/Ribonuclease H"/>
    <property type="match status" value="1"/>
</dbReference>
<evidence type="ECO:0000313" key="2">
    <source>
        <dbReference type="EMBL" id="MBA0814550.1"/>
    </source>
</evidence>
<dbReference type="InterPro" id="IPR012337">
    <property type="entry name" value="RNaseH-like_sf"/>
</dbReference>
<dbReference type="PANTHER" id="PTHR47723">
    <property type="entry name" value="OS05G0353850 PROTEIN"/>
    <property type="match status" value="1"/>
</dbReference>
<proteinExistence type="predicted"/>
<comment type="caution">
    <text evidence="2">The sequence shown here is derived from an EMBL/GenBank/DDBJ whole genome shotgun (WGS) entry which is preliminary data.</text>
</comment>
<dbReference type="InterPro" id="IPR053151">
    <property type="entry name" value="RNase_H-like"/>
</dbReference>
<reference evidence="2 3" key="1">
    <citation type="journal article" date="2019" name="Genome Biol. Evol.">
        <title>Insights into the evolution of the New World diploid cottons (Gossypium, subgenus Houzingenia) based on genome sequencing.</title>
        <authorList>
            <person name="Grover C.E."/>
            <person name="Arick M.A. 2nd"/>
            <person name="Thrash A."/>
            <person name="Conover J.L."/>
            <person name="Sanders W.S."/>
            <person name="Peterson D.G."/>
            <person name="Frelichowski J.E."/>
            <person name="Scheffler J.A."/>
            <person name="Scheffler B.E."/>
            <person name="Wendel J.F."/>
        </authorList>
    </citation>
    <scope>NUCLEOTIDE SEQUENCE [LARGE SCALE GENOMIC DNA]</scope>
    <source>
        <strain evidence="2">0</strain>
        <tissue evidence="2">Leaf</tissue>
    </source>
</reference>
<dbReference type="GO" id="GO:0004523">
    <property type="term" value="F:RNA-DNA hybrid ribonuclease activity"/>
    <property type="evidence" value="ECO:0007669"/>
    <property type="project" value="InterPro"/>
</dbReference>
<dbReference type="AlphaFoldDB" id="A0A7J9HXJ6"/>
<dbReference type="OrthoDB" id="10009287at2759"/>
<dbReference type="PANTHER" id="PTHR47723:SF19">
    <property type="entry name" value="POLYNUCLEOTIDYL TRANSFERASE, RIBONUCLEASE H-LIKE SUPERFAMILY PROTEIN"/>
    <property type="match status" value="1"/>
</dbReference>
<evidence type="ECO:0000259" key="1">
    <source>
        <dbReference type="Pfam" id="PF13456"/>
    </source>
</evidence>
<organism evidence="2 3">
    <name type="scientific">Gossypium harknessii</name>
    <dbReference type="NCBI Taxonomy" id="34285"/>
    <lineage>
        <taxon>Eukaryota</taxon>
        <taxon>Viridiplantae</taxon>
        <taxon>Streptophyta</taxon>
        <taxon>Embryophyta</taxon>
        <taxon>Tracheophyta</taxon>
        <taxon>Spermatophyta</taxon>
        <taxon>Magnoliopsida</taxon>
        <taxon>eudicotyledons</taxon>
        <taxon>Gunneridae</taxon>
        <taxon>Pentapetalae</taxon>
        <taxon>rosids</taxon>
        <taxon>malvids</taxon>
        <taxon>Malvales</taxon>
        <taxon>Malvaceae</taxon>
        <taxon>Malvoideae</taxon>
        <taxon>Gossypium</taxon>
    </lineage>
</organism>
<dbReference type="InterPro" id="IPR036397">
    <property type="entry name" value="RNaseH_sf"/>
</dbReference>
<evidence type="ECO:0000313" key="3">
    <source>
        <dbReference type="Proteomes" id="UP000593560"/>
    </source>
</evidence>
<accession>A0A7J9HXJ6</accession>
<dbReference type="SUPFAM" id="SSF53098">
    <property type="entry name" value="Ribonuclease H-like"/>
    <property type="match status" value="1"/>
</dbReference>
<sequence>MDGSVRQDEELAAAGGLIRDQKGRWIVGFNRYLGNCTVTEAELWDILDRLTLILDRRFERILIQMDSLEATNAIQEGAFRISNSTLLKRNSSNPDKGKTIEDSTYSPGKQWKIQHIPQEENTMADSLA</sequence>
<gene>
    <name evidence="2" type="ORF">Gohar_020376</name>
</gene>
<dbReference type="CDD" id="cd06222">
    <property type="entry name" value="RNase_H_like"/>
    <property type="match status" value="1"/>
</dbReference>
<dbReference type="Proteomes" id="UP000593560">
    <property type="component" value="Unassembled WGS sequence"/>
</dbReference>
<dbReference type="EMBL" id="JABFAD010000012">
    <property type="protein sequence ID" value="MBA0814550.1"/>
    <property type="molecule type" value="Genomic_DNA"/>
</dbReference>
<dbReference type="InterPro" id="IPR044730">
    <property type="entry name" value="RNase_H-like_dom_plant"/>
</dbReference>